<dbReference type="OrthoDB" id="2661839at2759"/>
<dbReference type="InParanoid" id="A0A0C3CTB5"/>
<dbReference type="EMBL" id="KN822238">
    <property type="protein sequence ID" value="KIM51825.1"/>
    <property type="molecule type" value="Genomic_DNA"/>
</dbReference>
<keyword evidence="4" id="KW-1185">Reference proteome</keyword>
<evidence type="ECO:0000259" key="2">
    <source>
        <dbReference type="Pfam" id="PF05699"/>
    </source>
</evidence>
<dbReference type="PANTHER" id="PTHR47611">
    <property type="entry name" value="HAT DIMERISATION DOMAIN, C-TERMINAL"/>
    <property type="match status" value="1"/>
</dbReference>
<dbReference type="GO" id="GO:0046983">
    <property type="term" value="F:protein dimerization activity"/>
    <property type="evidence" value="ECO:0007669"/>
    <property type="project" value="InterPro"/>
</dbReference>
<dbReference type="InterPro" id="IPR008906">
    <property type="entry name" value="HATC_C_dom"/>
</dbReference>
<dbReference type="PANTHER" id="PTHR47611:SF1">
    <property type="entry name" value="CCHC-TYPE DOMAIN-CONTAINING PROTEIN"/>
    <property type="match status" value="1"/>
</dbReference>
<feature type="region of interest" description="Disordered" evidence="1">
    <location>
        <begin position="1"/>
        <end position="25"/>
    </location>
</feature>
<evidence type="ECO:0000313" key="4">
    <source>
        <dbReference type="Proteomes" id="UP000053989"/>
    </source>
</evidence>
<accession>A0A0C3CTB5</accession>
<gene>
    <name evidence="3" type="ORF">SCLCIDRAFT_142475</name>
</gene>
<dbReference type="SUPFAM" id="SSF53098">
    <property type="entry name" value="Ribonuclease H-like"/>
    <property type="match status" value="1"/>
</dbReference>
<dbReference type="InterPro" id="IPR012337">
    <property type="entry name" value="RNaseH-like_sf"/>
</dbReference>
<sequence>MAWGGADEQKMEREAGNPNAKDWHDKATKIVEKTMAEYWDQMRPSTITKLASSSSSDPTSKCPLKSEFDCHCHELLQQASVRCHTLNTLGTVNMEHTTNIVTWWVAHSNEYPTLACIAMDVCAIPATSIPCECLFSAGAKVAIDCRSRLGADKFEQLQMLKHTWHNNVVNTTRLNLSTMEEEYLDGFWELLKRDVELVEWDSANETDIL</sequence>
<evidence type="ECO:0000256" key="1">
    <source>
        <dbReference type="SAM" id="MobiDB-lite"/>
    </source>
</evidence>
<name>A0A0C3CTB5_9AGAM</name>
<protein>
    <recommendedName>
        <fullName evidence="2">HAT C-terminal dimerisation domain-containing protein</fullName>
    </recommendedName>
</protein>
<dbReference type="Pfam" id="PF05699">
    <property type="entry name" value="Dimer_Tnp_hAT"/>
    <property type="match status" value="1"/>
</dbReference>
<reference evidence="3 4" key="1">
    <citation type="submission" date="2014-04" db="EMBL/GenBank/DDBJ databases">
        <authorList>
            <consortium name="DOE Joint Genome Institute"/>
            <person name="Kuo A."/>
            <person name="Kohler A."/>
            <person name="Nagy L.G."/>
            <person name="Floudas D."/>
            <person name="Copeland A."/>
            <person name="Barry K.W."/>
            <person name="Cichocki N."/>
            <person name="Veneault-Fourrey C."/>
            <person name="LaButti K."/>
            <person name="Lindquist E.A."/>
            <person name="Lipzen A."/>
            <person name="Lundell T."/>
            <person name="Morin E."/>
            <person name="Murat C."/>
            <person name="Sun H."/>
            <person name="Tunlid A."/>
            <person name="Henrissat B."/>
            <person name="Grigoriev I.V."/>
            <person name="Hibbett D.S."/>
            <person name="Martin F."/>
            <person name="Nordberg H.P."/>
            <person name="Cantor M.N."/>
            <person name="Hua S.X."/>
        </authorList>
    </citation>
    <scope>NUCLEOTIDE SEQUENCE [LARGE SCALE GENOMIC DNA]</scope>
    <source>
        <strain evidence="3 4">Foug A</strain>
    </source>
</reference>
<feature type="domain" description="HAT C-terminal dimerisation" evidence="2">
    <location>
        <begin position="93"/>
        <end position="161"/>
    </location>
</feature>
<dbReference type="AlphaFoldDB" id="A0A0C3CTB5"/>
<feature type="compositionally biased region" description="Basic and acidic residues" evidence="1">
    <location>
        <begin position="7"/>
        <end position="25"/>
    </location>
</feature>
<dbReference type="HOGENOM" id="CLU_009123_9_0_1"/>
<evidence type="ECO:0000313" key="3">
    <source>
        <dbReference type="EMBL" id="KIM51825.1"/>
    </source>
</evidence>
<organism evidence="3 4">
    <name type="scientific">Scleroderma citrinum Foug A</name>
    <dbReference type="NCBI Taxonomy" id="1036808"/>
    <lineage>
        <taxon>Eukaryota</taxon>
        <taxon>Fungi</taxon>
        <taxon>Dikarya</taxon>
        <taxon>Basidiomycota</taxon>
        <taxon>Agaricomycotina</taxon>
        <taxon>Agaricomycetes</taxon>
        <taxon>Agaricomycetidae</taxon>
        <taxon>Boletales</taxon>
        <taxon>Sclerodermatineae</taxon>
        <taxon>Sclerodermataceae</taxon>
        <taxon>Scleroderma</taxon>
    </lineage>
</organism>
<dbReference type="Proteomes" id="UP000053989">
    <property type="component" value="Unassembled WGS sequence"/>
</dbReference>
<reference evidence="4" key="2">
    <citation type="submission" date="2015-01" db="EMBL/GenBank/DDBJ databases">
        <title>Evolutionary Origins and Diversification of the Mycorrhizal Mutualists.</title>
        <authorList>
            <consortium name="DOE Joint Genome Institute"/>
            <consortium name="Mycorrhizal Genomics Consortium"/>
            <person name="Kohler A."/>
            <person name="Kuo A."/>
            <person name="Nagy L.G."/>
            <person name="Floudas D."/>
            <person name="Copeland A."/>
            <person name="Barry K.W."/>
            <person name="Cichocki N."/>
            <person name="Veneault-Fourrey C."/>
            <person name="LaButti K."/>
            <person name="Lindquist E.A."/>
            <person name="Lipzen A."/>
            <person name="Lundell T."/>
            <person name="Morin E."/>
            <person name="Murat C."/>
            <person name="Riley R."/>
            <person name="Ohm R."/>
            <person name="Sun H."/>
            <person name="Tunlid A."/>
            <person name="Henrissat B."/>
            <person name="Grigoriev I.V."/>
            <person name="Hibbett D.S."/>
            <person name="Martin F."/>
        </authorList>
    </citation>
    <scope>NUCLEOTIDE SEQUENCE [LARGE SCALE GENOMIC DNA]</scope>
    <source>
        <strain evidence="4">Foug A</strain>
    </source>
</reference>
<proteinExistence type="predicted"/>